<evidence type="ECO:0000313" key="2">
    <source>
        <dbReference type="EMBL" id="KAK7044034.1"/>
    </source>
</evidence>
<evidence type="ECO:0000313" key="3">
    <source>
        <dbReference type="Proteomes" id="UP001381693"/>
    </source>
</evidence>
<comment type="caution">
    <text evidence="2">The sequence shown here is derived from an EMBL/GenBank/DDBJ whole genome shotgun (WGS) entry which is preliminary data.</text>
</comment>
<accession>A0AAN8WPD3</accession>
<dbReference type="EMBL" id="JAXCGZ010021752">
    <property type="protein sequence ID" value="KAK7044034.1"/>
    <property type="molecule type" value="Genomic_DNA"/>
</dbReference>
<gene>
    <name evidence="2" type="ORF">SK128_022486</name>
</gene>
<feature type="compositionally biased region" description="Low complexity" evidence="1">
    <location>
        <begin position="77"/>
        <end position="108"/>
    </location>
</feature>
<feature type="region of interest" description="Disordered" evidence="1">
    <location>
        <begin position="1"/>
        <end position="264"/>
    </location>
</feature>
<dbReference type="Proteomes" id="UP001381693">
    <property type="component" value="Unassembled WGS sequence"/>
</dbReference>
<keyword evidence="3" id="KW-1185">Reference proteome</keyword>
<name>A0AAN8WPD3_HALRR</name>
<proteinExistence type="predicted"/>
<feature type="compositionally biased region" description="Low complexity" evidence="1">
    <location>
        <begin position="221"/>
        <end position="260"/>
    </location>
</feature>
<dbReference type="AlphaFoldDB" id="A0AAN8WPD3"/>
<evidence type="ECO:0000256" key="1">
    <source>
        <dbReference type="SAM" id="MobiDB-lite"/>
    </source>
</evidence>
<organism evidence="2 3">
    <name type="scientific">Halocaridina rubra</name>
    <name type="common">Hawaiian red shrimp</name>
    <dbReference type="NCBI Taxonomy" id="373956"/>
    <lineage>
        <taxon>Eukaryota</taxon>
        <taxon>Metazoa</taxon>
        <taxon>Ecdysozoa</taxon>
        <taxon>Arthropoda</taxon>
        <taxon>Crustacea</taxon>
        <taxon>Multicrustacea</taxon>
        <taxon>Malacostraca</taxon>
        <taxon>Eumalacostraca</taxon>
        <taxon>Eucarida</taxon>
        <taxon>Decapoda</taxon>
        <taxon>Pleocyemata</taxon>
        <taxon>Caridea</taxon>
        <taxon>Atyoidea</taxon>
        <taxon>Atyidae</taxon>
        <taxon>Halocaridina</taxon>
    </lineage>
</organism>
<reference evidence="2 3" key="1">
    <citation type="submission" date="2023-11" db="EMBL/GenBank/DDBJ databases">
        <title>Halocaridina rubra genome assembly.</title>
        <authorList>
            <person name="Smith C."/>
        </authorList>
    </citation>
    <scope>NUCLEOTIDE SEQUENCE [LARGE SCALE GENOMIC DNA]</scope>
    <source>
        <strain evidence="2">EP-1</strain>
        <tissue evidence="2">Whole</tissue>
    </source>
</reference>
<feature type="compositionally biased region" description="Low complexity" evidence="1">
    <location>
        <begin position="43"/>
        <end position="57"/>
    </location>
</feature>
<sequence>MVRSPVGSGPPPLGSHRRRGGSPDPRANLTSSRTRNPPRESPRSSPKTSPRSSPKSSPVRHLHRERSMSPGSRRYASSRNGGVVISGRSVSSRVTTTPPSPPIKRSTPPTSPRVRRQRSPNGGTRRNPSPKVGETVTTKTRQKRATSPLPGAIAPPRPPSPTTSGPGLVGTIGSAPRPPSPHSAGGGLGGITGSAQRPPSPNTPGGATGIHANARRPPSPTTSSSTSTRPPSPGGSKRPPSPRGTSPRGRGASPGSRGPPISEESLAAKVKRALKARLYLLHQPGPNSFTVGGDSPTHKYKVIIGPQTILKHLVLQPYDTFGVTSS</sequence>
<protein>
    <submittedName>
        <fullName evidence="2">Uncharacterized protein</fullName>
    </submittedName>
</protein>